<name>A0ABW6BHY0_9SPHI</name>
<comment type="caution">
    <text evidence="2">The sequence shown here is derived from an EMBL/GenBank/DDBJ whole genome shotgun (WGS) entry which is preliminary data.</text>
</comment>
<dbReference type="Proteomes" id="UP001597525">
    <property type="component" value="Unassembled WGS sequence"/>
</dbReference>
<protein>
    <submittedName>
        <fullName evidence="2">DUF1016 N-terminal domain-containing protein</fullName>
    </submittedName>
</protein>
<organism evidence="2 3">
    <name type="scientific">Sphingobacterium bambusae</name>
    <dbReference type="NCBI Taxonomy" id="662858"/>
    <lineage>
        <taxon>Bacteria</taxon>
        <taxon>Pseudomonadati</taxon>
        <taxon>Bacteroidota</taxon>
        <taxon>Sphingobacteriia</taxon>
        <taxon>Sphingobacteriales</taxon>
        <taxon>Sphingobacteriaceae</taxon>
        <taxon>Sphingobacterium</taxon>
    </lineage>
</organism>
<dbReference type="InterPro" id="IPR041527">
    <property type="entry name" value="YhcG_N"/>
</dbReference>
<proteinExistence type="predicted"/>
<sequence>MDKRFTDIIQLIQQSRNNAIKAVNIELITLYWNIGTYVKQKLSVAEWV</sequence>
<keyword evidence="3" id="KW-1185">Reference proteome</keyword>
<evidence type="ECO:0000313" key="2">
    <source>
        <dbReference type="EMBL" id="MFD2967754.1"/>
    </source>
</evidence>
<accession>A0ABW6BHY0</accession>
<gene>
    <name evidence="2" type="ORF">ACFS7Y_10165</name>
</gene>
<evidence type="ECO:0000313" key="3">
    <source>
        <dbReference type="Proteomes" id="UP001597525"/>
    </source>
</evidence>
<feature type="domain" description="YhcG N-terminal" evidence="1">
    <location>
        <begin position="7"/>
        <end position="46"/>
    </location>
</feature>
<dbReference type="RefSeq" id="WP_320183030.1">
    <property type="nucleotide sequence ID" value="NZ_CP138332.1"/>
</dbReference>
<dbReference type="Pfam" id="PF17761">
    <property type="entry name" value="DUF1016_N"/>
    <property type="match status" value="1"/>
</dbReference>
<evidence type="ECO:0000259" key="1">
    <source>
        <dbReference type="Pfam" id="PF17761"/>
    </source>
</evidence>
<dbReference type="EMBL" id="JBHUPB010000007">
    <property type="protein sequence ID" value="MFD2967754.1"/>
    <property type="molecule type" value="Genomic_DNA"/>
</dbReference>
<reference evidence="3" key="1">
    <citation type="journal article" date="2019" name="Int. J. Syst. Evol. Microbiol.">
        <title>The Global Catalogue of Microorganisms (GCM) 10K type strain sequencing project: providing services to taxonomists for standard genome sequencing and annotation.</title>
        <authorList>
            <consortium name="The Broad Institute Genomics Platform"/>
            <consortium name="The Broad Institute Genome Sequencing Center for Infectious Disease"/>
            <person name="Wu L."/>
            <person name="Ma J."/>
        </authorList>
    </citation>
    <scope>NUCLEOTIDE SEQUENCE [LARGE SCALE GENOMIC DNA]</scope>
    <source>
        <strain evidence="3">KCTC 22814</strain>
    </source>
</reference>